<dbReference type="RefSeq" id="XP_019037215.1">
    <property type="nucleotide sequence ID" value="XM_019184189.1"/>
</dbReference>
<feature type="region of interest" description="Disordered" evidence="1">
    <location>
        <begin position="102"/>
        <end position="136"/>
    </location>
</feature>
<evidence type="ECO:0000256" key="1">
    <source>
        <dbReference type="SAM" id="MobiDB-lite"/>
    </source>
</evidence>
<feature type="compositionally biased region" description="Low complexity" evidence="1">
    <location>
        <begin position="234"/>
        <end position="249"/>
    </location>
</feature>
<name>A0A1E3NXW7_WICAA</name>
<feature type="compositionally biased region" description="Polar residues" evidence="1">
    <location>
        <begin position="29"/>
        <end position="47"/>
    </location>
</feature>
<evidence type="ECO:0000313" key="3">
    <source>
        <dbReference type="Proteomes" id="UP000094112"/>
    </source>
</evidence>
<keyword evidence="3" id="KW-1185">Reference proteome</keyword>
<dbReference type="Proteomes" id="UP000094112">
    <property type="component" value="Unassembled WGS sequence"/>
</dbReference>
<evidence type="ECO:0000313" key="2">
    <source>
        <dbReference type="EMBL" id="ODQ58008.1"/>
    </source>
</evidence>
<dbReference type="GeneID" id="30201435"/>
<feature type="compositionally biased region" description="Basic and acidic residues" evidence="1">
    <location>
        <begin position="72"/>
        <end position="85"/>
    </location>
</feature>
<sequence length="496" mass="56614">MNHVALQNSESTLTRPQTSRTHSLETRGRSTSIRSNNQEQGIMQHQQSEQIYQFRPPEVVKNIQKVPNVRDPTFEKSRSRETSTVRKDYLSNVEIIDMRRSSSAASTNFNRPSRVPSNLNPNPQYPSTHHVNNRYRNPMSAYSSNEAVDTIVPNHSNILYQKYQRPSITSKPSIESKAPSTISQYQTPRSNVSVSMDQDLVPAFNDLKMELGDAMNDHIDKQTDTFQTDNRYVNSDSNSTKSNNSENPSLLNDANTSPEEPIFKTSISEEISDEKQLPKHVEKFGRIQQRVNFLKQMKDEDSNNSAWKSVSVEQKMFFESLNNDLRNLKRSNHKPFLKSLERTDQSEKQVLNSSASVTSTQYLLKTYNPMTEGKHHSLAKPHPTPTKEIDIGKLKQLLSQSTKLAEMMWEAEEEKYRPSQITFKSENKSSTDTAVSSLNSEAFSVKLVSHTYEPKDLDAIKESFDGYEISTTHHNETGDVRRMNDSKQASPLSQRV</sequence>
<feature type="compositionally biased region" description="Polar residues" evidence="1">
    <location>
        <begin position="102"/>
        <end position="130"/>
    </location>
</feature>
<feature type="region of interest" description="Disordered" evidence="1">
    <location>
        <begin position="470"/>
        <end position="496"/>
    </location>
</feature>
<accession>A0A1E3NXW7</accession>
<protein>
    <submittedName>
        <fullName evidence="2">Uncharacterized protein</fullName>
    </submittedName>
</protein>
<organism evidence="2 3">
    <name type="scientific">Wickerhamomyces anomalus (strain ATCC 58044 / CBS 1984 / NCYC 433 / NRRL Y-366-8)</name>
    <name type="common">Yeast</name>
    <name type="synonym">Hansenula anomala</name>
    <dbReference type="NCBI Taxonomy" id="683960"/>
    <lineage>
        <taxon>Eukaryota</taxon>
        <taxon>Fungi</taxon>
        <taxon>Dikarya</taxon>
        <taxon>Ascomycota</taxon>
        <taxon>Saccharomycotina</taxon>
        <taxon>Saccharomycetes</taxon>
        <taxon>Phaffomycetales</taxon>
        <taxon>Wickerhamomycetaceae</taxon>
        <taxon>Wickerhamomyces</taxon>
    </lineage>
</organism>
<dbReference type="AlphaFoldDB" id="A0A1E3NXW7"/>
<gene>
    <name evidence="2" type="ORF">WICANDRAFT_69992</name>
</gene>
<feature type="region of interest" description="Disordered" evidence="1">
    <location>
        <begin position="167"/>
        <end position="190"/>
    </location>
</feature>
<feature type="region of interest" description="Disordered" evidence="1">
    <location>
        <begin position="66"/>
        <end position="85"/>
    </location>
</feature>
<dbReference type="EMBL" id="KV454212">
    <property type="protein sequence ID" value="ODQ58008.1"/>
    <property type="molecule type" value="Genomic_DNA"/>
</dbReference>
<feature type="compositionally biased region" description="Polar residues" evidence="1">
    <location>
        <begin position="486"/>
        <end position="496"/>
    </location>
</feature>
<feature type="region of interest" description="Disordered" evidence="1">
    <location>
        <begin position="1"/>
        <end position="47"/>
    </location>
</feature>
<feature type="compositionally biased region" description="Basic and acidic residues" evidence="1">
    <location>
        <begin position="471"/>
        <end position="485"/>
    </location>
</feature>
<feature type="compositionally biased region" description="Polar residues" evidence="1">
    <location>
        <begin position="1"/>
        <end position="21"/>
    </location>
</feature>
<feature type="region of interest" description="Disordered" evidence="1">
    <location>
        <begin position="224"/>
        <end position="260"/>
    </location>
</feature>
<proteinExistence type="predicted"/>
<feature type="compositionally biased region" description="Polar residues" evidence="1">
    <location>
        <begin position="224"/>
        <end position="233"/>
    </location>
</feature>
<dbReference type="OrthoDB" id="10614765at2759"/>
<reference evidence="2 3" key="1">
    <citation type="journal article" date="2016" name="Proc. Natl. Acad. Sci. U.S.A.">
        <title>Comparative genomics of biotechnologically important yeasts.</title>
        <authorList>
            <person name="Riley R."/>
            <person name="Haridas S."/>
            <person name="Wolfe K.H."/>
            <person name="Lopes M.R."/>
            <person name="Hittinger C.T."/>
            <person name="Goeker M."/>
            <person name="Salamov A.A."/>
            <person name="Wisecaver J.H."/>
            <person name="Long T.M."/>
            <person name="Calvey C.H."/>
            <person name="Aerts A.L."/>
            <person name="Barry K.W."/>
            <person name="Choi C."/>
            <person name="Clum A."/>
            <person name="Coughlan A.Y."/>
            <person name="Deshpande S."/>
            <person name="Douglass A.P."/>
            <person name="Hanson S.J."/>
            <person name="Klenk H.-P."/>
            <person name="LaButti K.M."/>
            <person name="Lapidus A."/>
            <person name="Lindquist E.A."/>
            <person name="Lipzen A.M."/>
            <person name="Meier-Kolthoff J.P."/>
            <person name="Ohm R.A."/>
            <person name="Otillar R.P."/>
            <person name="Pangilinan J.L."/>
            <person name="Peng Y."/>
            <person name="Rokas A."/>
            <person name="Rosa C.A."/>
            <person name="Scheuner C."/>
            <person name="Sibirny A.A."/>
            <person name="Slot J.C."/>
            <person name="Stielow J.B."/>
            <person name="Sun H."/>
            <person name="Kurtzman C.P."/>
            <person name="Blackwell M."/>
            <person name="Grigoriev I.V."/>
            <person name="Jeffries T.W."/>
        </authorList>
    </citation>
    <scope>NUCLEOTIDE SEQUENCE [LARGE SCALE GENOMIC DNA]</scope>
    <source>
        <strain evidence="3">ATCC 58044 / CBS 1984 / NCYC 433 / NRRL Y-366-8</strain>
    </source>
</reference>